<reference evidence="6 7" key="1">
    <citation type="journal article" date="2018" name="Front. Microbiol.">
        <title>Genetic and Phylogenetic Characteristics of Pasteurella multocida Isolates From Different Host Species.</title>
        <authorList>
            <person name="Peng Z."/>
            <person name="Liang W."/>
            <person name="Wang F."/>
            <person name="Xu Z."/>
            <person name="Xie Z."/>
            <person name="Lian Z."/>
            <person name="Hua L."/>
            <person name="Zhou R."/>
            <person name="Chen H."/>
            <person name="Wu B."/>
        </authorList>
    </citation>
    <scope>NUCLEOTIDE SEQUENCE [LARGE SCALE GENOMIC DNA]</scope>
    <source>
        <strain evidence="6 7">HNA06</strain>
    </source>
</reference>
<comment type="caution">
    <text evidence="6">The sequence shown here is derived from an EMBL/GenBank/DDBJ whole genome shotgun (WGS) entry which is preliminary data.</text>
</comment>
<proteinExistence type="inferred from homology"/>
<comment type="similarity">
    <text evidence="1">Belongs to the ner transcriptional regulatory family.</text>
</comment>
<dbReference type="GO" id="GO:0003677">
    <property type="term" value="F:DNA binding"/>
    <property type="evidence" value="ECO:0007669"/>
    <property type="project" value="UniProtKB-KW"/>
</dbReference>
<keyword evidence="4" id="KW-0804">Transcription</keyword>
<dbReference type="AlphaFoldDB" id="A0A849CJ20"/>
<keyword evidence="3" id="KW-0238">DNA-binding</keyword>
<evidence type="ECO:0000256" key="2">
    <source>
        <dbReference type="ARBA" id="ARBA00023015"/>
    </source>
</evidence>
<dbReference type="Pfam" id="PF13693">
    <property type="entry name" value="HTH_35"/>
    <property type="match status" value="1"/>
</dbReference>
<dbReference type="RefSeq" id="WP_014668109.1">
    <property type="nucleotide sequence ID" value="NZ_CP090428.1"/>
</dbReference>
<dbReference type="EMBL" id="PPVL01000005">
    <property type="protein sequence ID" value="NNI79095.1"/>
    <property type="molecule type" value="Genomic_DNA"/>
</dbReference>
<dbReference type="SUPFAM" id="SSF47413">
    <property type="entry name" value="lambda repressor-like DNA-binding domains"/>
    <property type="match status" value="1"/>
</dbReference>
<name>A0A849CJ20_PASMD</name>
<evidence type="ECO:0000313" key="6">
    <source>
        <dbReference type="EMBL" id="NNI79095.1"/>
    </source>
</evidence>
<keyword evidence="2" id="KW-0805">Transcription regulation</keyword>
<protein>
    <submittedName>
        <fullName evidence="6">Transcriptional regulator</fullName>
    </submittedName>
</protein>
<dbReference type="Proteomes" id="UP000540079">
    <property type="component" value="Unassembled WGS sequence"/>
</dbReference>
<feature type="domain" description="Ner winged helix-turn-helix DNA-binding" evidence="5">
    <location>
        <begin position="11"/>
        <end position="72"/>
    </location>
</feature>
<evidence type="ECO:0000256" key="3">
    <source>
        <dbReference type="ARBA" id="ARBA00023125"/>
    </source>
</evidence>
<gene>
    <name evidence="6" type="ORF">C2800_06640</name>
</gene>
<dbReference type="InterPro" id="IPR038722">
    <property type="entry name" value="Ner_HTH_dom"/>
</dbReference>
<evidence type="ECO:0000313" key="7">
    <source>
        <dbReference type="Proteomes" id="UP000540079"/>
    </source>
</evidence>
<sequence>MKKSKKNKKNMHRAYIIAAIKEKGSSLAQLSVQAGLHPRTLNNALDRKYPKGEKIIADFIGVPVHEIWPERY</sequence>
<evidence type="ECO:0000256" key="1">
    <source>
        <dbReference type="ARBA" id="ARBA00006157"/>
    </source>
</evidence>
<evidence type="ECO:0000256" key="4">
    <source>
        <dbReference type="ARBA" id="ARBA00023163"/>
    </source>
</evidence>
<organism evidence="6 7">
    <name type="scientific">Pasteurella multocida</name>
    <dbReference type="NCBI Taxonomy" id="747"/>
    <lineage>
        <taxon>Bacteria</taxon>
        <taxon>Pseudomonadati</taxon>
        <taxon>Pseudomonadota</taxon>
        <taxon>Gammaproteobacteria</taxon>
        <taxon>Pasteurellales</taxon>
        <taxon>Pasteurellaceae</taxon>
        <taxon>Pasteurella</taxon>
    </lineage>
</organism>
<dbReference type="Gene3D" id="1.10.260.40">
    <property type="entry name" value="lambda repressor-like DNA-binding domains"/>
    <property type="match status" value="1"/>
</dbReference>
<dbReference type="InterPro" id="IPR010982">
    <property type="entry name" value="Lambda_DNA-bd_dom_sf"/>
</dbReference>
<evidence type="ECO:0000259" key="5">
    <source>
        <dbReference type="Pfam" id="PF13693"/>
    </source>
</evidence>
<accession>A0A849CJ20</accession>